<protein>
    <submittedName>
        <fullName evidence="1">Uncharacterized protein YueI</fullName>
    </submittedName>
</protein>
<dbReference type="InterPro" id="IPR012543">
    <property type="entry name" value="DUF1694"/>
</dbReference>
<dbReference type="Gene3D" id="3.30.1330.30">
    <property type="match status" value="1"/>
</dbReference>
<evidence type="ECO:0000313" key="2">
    <source>
        <dbReference type="Proteomes" id="UP001646157"/>
    </source>
</evidence>
<dbReference type="PIRSF" id="PIRSF034303">
    <property type="entry name" value="DUF1694"/>
    <property type="match status" value="1"/>
</dbReference>
<dbReference type="EMBL" id="JAFBDZ010000005">
    <property type="protein sequence ID" value="MBM7587586.1"/>
    <property type="molecule type" value="Genomic_DNA"/>
</dbReference>
<sequence length="153" mass="17551">MSKPTVDDYIQQGIYGEKEINPDEKRRFLGTFRERVIIALTKSQVRKKKVYSEVISAIKENPKAKLYLNGNMRYSYLSKYIKTASKHGNPYTMTTNKEYDSDIGLVLAHNYAIDKNDIYVGEEKPQISTITPKSCKKQKTKGPKALIKKILGR</sequence>
<proteinExistence type="predicted"/>
<name>A0ABS2NIA2_9BACI</name>
<dbReference type="SUPFAM" id="SSF160515">
    <property type="entry name" value="YueI-like"/>
    <property type="match status" value="1"/>
</dbReference>
<dbReference type="Pfam" id="PF07997">
    <property type="entry name" value="DUF1694"/>
    <property type="match status" value="1"/>
</dbReference>
<dbReference type="Proteomes" id="UP001646157">
    <property type="component" value="Unassembled WGS sequence"/>
</dbReference>
<evidence type="ECO:0000313" key="1">
    <source>
        <dbReference type="EMBL" id="MBM7587586.1"/>
    </source>
</evidence>
<gene>
    <name evidence="1" type="ORF">JOC86_004160</name>
</gene>
<dbReference type="InterPro" id="IPR029064">
    <property type="entry name" value="Ribosomal_eL30-like_sf"/>
</dbReference>
<reference evidence="1 2" key="1">
    <citation type="submission" date="2021-01" db="EMBL/GenBank/DDBJ databases">
        <title>Genomic Encyclopedia of Type Strains, Phase IV (KMG-IV): sequencing the most valuable type-strain genomes for metagenomic binning, comparative biology and taxonomic classification.</title>
        <authorList>
            <person name="Goeker M."/>
        </authorList>
    </citation>
    <scope>NUCLEOTIDE SEQUENCE [LARGE SCALE GENOMIC DNA]</scope>
    <source>
        <strain evidence="1 2">DSM 24834</strain>
    </source>
</reference>
<accession>A0ABS2NIA2</accession>
<dbReference type="RefSeq" id="WP_205174768.1">
    <property type="nucleotide sequence ID" value="NZ_JAFBDZ010000005.1"/>
</dbReference>
<organism evidence="1 2">
    <name type="scientific">Rossellomorea pakistanensis</name>
    <dbReference type="NCBI Taxonomy" id="992288"/>
    <lineage>
        <taxon>Bacteria</taxon>
        <taxon>Bacillati</taxon>
        <taxon>Bacillota</taxon>
        <taxon>Bacilli</taxon>
        <taxon>Bacillales</taxon>
        <taxon>Bacillaceae</taxon>
        <taxon>Rossellomorea</taxon>
    </lineage>
</organism>
<comment type="caution">
    <text evidence="1">The sequence shown here is derived from an EMBL/GenBank/DDBJ whole genome shotgun (WGS) entry which is preliminary data.</text>
</comment>
<keyword evidence="2" id="KW-1185">Reference proteome</keyword>